<comment type="caution">
    <text evidence="11">The sequence shown here is derived from an EMBL/GenBank/DDBJ whole genome shotgun (WGS) entry which is preliminary data.</text>
</comment>
<dbReference type="InterPro" id="IPR035899">
    <property type="entry name" value="DBL_dom_sf"/>
</dbReference>
<dbReference type="RefSeq" id="XP_068352334.1">
    <property type="nucleotide sequence ID" value="XM_068509643.1"/>
</dbReference>
<sequence>MSQLDIPYPQKGEEWESKRSNLISTIISTERQYVQFLYHFIYEYRVSLADVSRQGLIQNIPAETEELFMKIAPIYKMNNSFLSLLENSVQQTQKSSANRENIYSPQSRVGNCFSRYATQFKVYPEYASSFNEGMIALEAQFNKDSRLLPALESCQSNVGVTLLEILKMPMERITRYTLLLHQLLRVTPREHADRADLVSAYIKISPMSSPFRAIVAKEGFNLIRSVNHEFPTMDLVVDDRYLVFREKEINVLLGSTIMSCQVFLFSDSIMISIPAHADPVHIMVCNIKAVPVENITITINEPDNLKKNATTSTNSNTNSNSDQEGLYKDDSASNENSKLIIENVVDFLTDVDSYRLSFASKKRRDAFIAAVNGLRIDFSLDSESDQIKKLAPIWVNENMVTDCMQCGREFNIVSRKKHCEFCRRVCCRKCLCEVTIQDALHSICRSCDDKGLGKELLQHMEVNYRANGVVVSNNKKHDEEEELKKNSVVEEIPQSLFQAA</sequence>
<comment type="subcellular location">
    <subcellularLocation>
        <location evidence="1">Cytoplasm</location>
    </subcellularLocation>
</comment>
<dbReference type="InterPro" id="IPR001331">
    <property type="entry name" value="GDS_CDC24_CS"/>
</dbReference>
<dbReference type="Gene3D" id="1.20.900.10">
    <property type="entry name" value="Dbl homology (DH) domain"/>
    <property type="match status" value="1"/>
</dbReference>
<accession>A0A1J4JNU8</accession>
<dbReference type="InterPro" id="IPR000306">
    <property type="entry name" value="Znf_FYVE"/>
</dbReference>
<dbReference type="CDD" id="cd00065">
    <property type="entry name" value="FYVE_like_SF"/>
    <property type="match status" value="1"/>
</dbReference>
<dbReference type="Gene3D" id="3.30.40.10">
    <property type="entry name" value="Zinc/RING finger domain, C3HC4 (zinc finger)"/>
    <property type="match status" value="1"/>
</dbReference>
<feature type="domain" description="DH" evidence="9">
    <location>
        <begin position="18"/>
        <end position="214"/>
    </location>
</feature>
<dbReference type="GeneID" id="94844347"/>
<name>A0A1J4JNU8_9EUKA</name>
<dbReference type="OrthoDB" id="660555at2759"/>
<evidence type="ECO:0000313" key="12">
    <source>
        <dbReference type="Proteomes" id="UP000179807"/>
    </source>
</evidence>
<keyword evidence="6" id="KW-0862">Zinc</keyword>
<organism evidence="11 12">
    <name type="scientific">Tritrichomonas foetus</name>
    <dbReference type="NCBI Taxonomy" id="1144522"/>
    <lineage>
        <taxon>Eukaryota</taxon>
        <taxon>Metamonada</taxon>
        <taxon>Parabasalia</taxon>
        <taxon>Tritrichomonadida</taxon>
        <taxon>Tritrichomonadidae</taxon>
        <taxon>Tritrichomonas</taxon>
    </lineage>
</organism>
<dbReference type="GO" id="GO:0008270">
    <property type="term" value="F:zinc ion binding"/>
    <property type="evidence" value="ECO:0007669"/>
    <property type="project" value="UniProtKB-KW"/>
</dbReference>
<evidence type="ECO:0000256" key="1">
    <source>
        <dbReference type="ARBA" id="ARBA00004496"/>
    </source>
</evidence>
<dbReference type="PANTHER" id="PTHR12673:SF159">
    <property type="entry name" value="LD03170P"/>
    <property type="match status" value="1"/>
</dbReference>
<dbReference type="AlphaFoldDB" id="A0A1J4JNU8"/>
<dbReference type="InterPro" id="IPR000219">
    <property type="entry name" value="DH_dom"/>
</dbReference>
<evidence type="ECO:0000256" key="4">
    <source>
        <dbReference type="ARBA" id="ARBA00022723"/>
    </source>
</evidence>
<evidence type="ECO:0000259" key="9">
    <source>
        <dbReference type="PROSITE" id="PS50010"/>
    </source>
</evidence>
<evidence type="ECO:0000259" key="10">
    <source>
        <dbReference type="PROSITE" id="PS50178"/>
    </source>
</evidence>
<evidence type="ECO:0000256" key="2">
    <source>
        <dbReference type="ARBA" id="ARBA00022490"/>
    </source>
</evidence>
<dbReference type="GO" id="GO:0035556">
    <property type="term" value="P:intracellular signal transduction"/>
    <property type="evidence" value="ECO:0007669"/>
    <property type="project" value="InterPro"/>
</dbReference>
<protein>
    <submittedName>
        <fullName evidence="11">RhoGEF domain containing protein</fullName>
    </submittedName>
</protein>
<dbReference type="PROSITE" id="PS00741">
    <property type="entry name" value="DH_1"/>
    <property type="match status" value="1"/>
</dbReference>
<dbReference type="EMBL" id="MLAK01001018">
    <property type="protein sequence ID" value="OHS99197.1"/>
    <property type="molecule type" value="Genomic_DNA"/>
</dbReference>
<dbReference type="SMART" id="SM00325">
    <property type="entry name" value="RhoGEF"/>
    <property type="match status" value="1"/>
</dbReference>
<dbReference type="Pfam" id="PF01363">
    <property type="entry name" value="FYVE"/>
    <property type="match status" value="1"/>
</dbReference>
<evidence type="ECO:0000256" key="7">
    <source>
        <dbReference type="PROSITE-ProRule" id="PRU00091"/>
    </source>
</evidence>
<reference evidence="11" key="1">
    <citation type="submission" date="2016-10" db="EMBL/GenBank/DDBJ databases">
        <authorList>
            <person name="Benchimol M."/>
            <person name="Almeida L.G."/>
            <person name="Vasconcelos A.T."/>
            <person name="Perreira-Neves A."/>
            <person name="Rosa I.A."/>
            <person name="Tasca T."/>
            <person name="Bogo M.R."/>
            <person name="de Souza W."/>
        </authorList>
    </citation>
    <scope>NUCLEOTIDE SEQUENCE [LARGE SCALE GENOMIC DNA]</scope>
    <source>
        <strain evidence="11">K</strain>
    </source>
</reference>
<dbReference type="SUPFAM" id="SSF57903">
    <property type="entry name" value="FYVE/PHD zinc finger"/>
    <property type="match status" value="1"/>
</dbReference>
<keyword evidence="3" id="KW-0344">Guanine-nucleotide releasing factor</keyword>
<proteinExistence type="predicted"/>
<dbReference type="Proteomes" id="UP000179807">
    <property type="component" value="Unassembled WGS sequence"/>
</dbReference>
<dbReference type="InterPro" id="IPR013083">
    <property type="entry name" value="Znf_RING/FYVE/PHD"/>
</dbReference>
<evidence type="ECO:0000256" key="8">
    <source>
        <dbReference type="SAM" id="MobiDB-lite"/>
    </source>
</evidence>
<gene>
    <name evidence="11" type="ORF">TRFO_34407</name>
</gene>
<evidence type="ECO:0000256" key="3">
    <source>
        <dbReference type="ARBA" id="ARBA00022658"/>
    </source>
</evidence>
<keyword evidence="4" id="KW-0479">Metal-binding</keyword>
<dbReference type="VEuPathDB" id="TrichDB:TRFO_34407"/>
<evidence type="ECO:0000256" key="6">
    <source>
        <dbReference type="ARBA" id="ARBA00022833"/>
    </source>
</evidence>
<feature type="domain" description="FYVE-type" evidence="10">
    <location>
        <begin position="397"/>
        <end position="452"/>
    </location>
</feature>
<keyword evidence="2" id="KW-0963">Cytoplasm</keyword>
<dbReference type="InterPro" id="IPR011011">
    <property type="entry name" value="Znf_FYVE_PHD"/>
</dbReference>
<dbReference type="InterPro" id="IPR017455">
    <property type="entry name" value="Znf_FYVE-rel"/>
</dbReference>
<evidence type="ECO:0000313" key="11">
    <source>
        <dbReference type="EMBL" id="OHS99197.1"/>
    </source>
</evidence>
<dbReference type="PANTHER" id="PTHR12673">
    <property type="entry name" value="FACIOGENITAL DYSPLASIA PROTEIN"/>
    <property type="match status" value="1"/>
</dbReference>
<keyword evidence="5 7" id="KW-0863">Zinc-finger</keyword>
<feature type="region of interest" description="Disordered" evidence="8">
    <location>
        <begin position="305"/>
        <end position="330"/>
    </location>
</feature>
<dbReference type="SMART" id="SM00064">
    <property type="entry name" value="FYVE"/>
    <property type="match status" value="1"/>
</dbReference>
<dbReference type="PROSITE" id="PS50178">
    <property type="entry name" value="ZF_FYVE"/>
    <property type="match status" value="1"/>
</dbReference>
<dbReference type="Pfam" id="PF00621">
    <property type="entry name" value="RhoGEF"/>
    <property type="match status" value="1"/>
</dbReference>
<dbReference type="GO" id="GO:0005085">
    <property type="term" value="F:guanyl-nucleotide exchange factor activity"/>
    <property type="evidence" value="ECO:0007669"/>
    <property type="project" value="UniProtKB-KW"/>
</dbReference>
<dbReference type="InterPro" id="IPR051092">
    <property type="entry name" value="FYVE_RhoGEF_PH"/>
</dbReference>
<dbReference type="PROSITE" id="PS50010">
    <property type="entry name" value="DH_2"/>
    <property type="match status" value="1"/>
</dbReference>
<dbReference type="SUPFAM" id="SSF48065">
    <property type="entry name" value="DBL homology domain (DH-domain)"/>
    <property type="match status" value="1"/>
</dbReference>
<dbReference type="GO" id="GO:0005737">
    <property type="term" value="C:cytoplasm"/>
    <property type="evidence" value="ECO:0007669"/>
    <property type="project" value="UniProtKB-SubCell"/>
</dbReference>
<keyword evidence="12" id="KW-1185">Reference proteome</keyword>
<evidence type="ECO:0000256" key="5">
    <source>
        <dbReference type="ARBA" id="ARBA00022771"/>
    </source>
</evidence>
<feature type="compositionally biased region" description="Low complexity" evidence="8">
    <location>
        <begin position="310"/>
        <end position="321"/>
    </location>
</feature>